<evidence type="ECO:0000313" key="9">
    <source>
        <dbReference type="EMBL" id="RJL12325.1"/>
    </source>
</evidence>
<feature type="region of interest" description="Disordered" evidence="8">
    <location>
        <begin position="1787"/>
        <end position="1852"/>
    </location>
</feature>
<comment type="caution">
    <text evidence="9">The sequence shown here is derived from an EMBL/GenBank/DDBJ whole genome shotgun (WGS) entry which is preliminary data.</text>
</comment>
<dbReference type="Gene3D" id="2.150.10.10">
    <property type="entry name" value="Serralysin-like metalloprotease, C-terminal"/>
    <property type="match status" value="5"/>
</dbReference>
<feature type="compositionally biased region" description="Acidic residues" evidence="8">
    <location>
        <begin position="1163"/>
        <end position="1172"/>
    </location>
</feature>
<feature type="region of interest" description="Disordered" evidence="8">
    <location>
        <begin position="1160"/>
        <end position="1179"/>
    </location>
</feature>
<dbReference type="GO" id="GO:0005576">
    <property type="term" value="C:extracellular region"/>
    <property type="evidence" value="ECO:0007669"/>
    <property type="project" value="UniProtKB-SubCell"/>
</dbReference>
<dbReference type="PROSITE" id="PS50292">
    <property type="entry name" value="PEROXIDASE_3"/>
    <property type="match status" value="1"/>
</dbReference>
<dbReference type="GO" id="GO:0004601">
    <property type="term" value="F:peroxidase activity"/>
    <property type="evidence" value="ECO:0007669"/>
    <property type="project" value="UniProtKB-KW"/>
</dbReference>
<keyword evidence="9" id="KW-0575">Peroxidase</keyword>
<keyword evidence="7" id="KW-0472">Membrane</keyword>
<evidence type="ECO:0000256" key="8">
    <source>
        <dbReference type="SAM" id="MobiDB-lite"/>
    </source>
</evidence>
<dbReference type="Pfam" id="PF00353">
    <property type="entry name" value="HemolysinCabind"/>
    <property type="match status" value="11"/>
</dbReference>
<dbReference type="GO" id="GO:0016020">
    <property type="term" value="C:membrane"/>
    <property type="evidence" value="ECO:0007669"/>
    <property type="project" value="UniProtKB-SubCell"/>
</dbReference>
<keyword evidence="5" id="KW-0677">Repeat</keyword>
<dbReference type="PANTHER" id="PTHR38340:SF1">
    <property type="entry name" value="S-LAYER PROTEIN"/>
    <property type="match status" value="1"/>
</dbReference>
<dbReference type="PRINTS" id="PR01488">
    <property type="entry name" value="RTXTOXINA"/>
</dbReference>
<proteinExistence type="predicted"/>
<evidence type="ECO:0000256" key="2">
    <source>
        <dbReference type="ARBA" id="ARBA00004613"/>
    </source>
</evidence>
<dbReference type="Gene3D" id="2.160.20.160">
    <property type="match status" value="1"/>
</dbReference>
<name>A0A419A5V8_9RHOB</name>
<dbReference type="InterPro" id="IPR011049">
    <property type="entry name" value="Serralysin-like_metalloprot_C"/>
</dbReference>
<keyword evidence="3" id="KW-0964">Secreted</keyword>
<accession>A0A419A5V8</accession>
<comment type="subcellular location">
    <subcellularLocation>
        <location evidence="1">Membrane</location>
    </subcellularLocation>
    <subcellularLocation>
        <location evidence="2">Secreted</location>
    </subcellularLocation>
</comment>
<dbReference type="Proteomes" id="UP000283587">
    <property type="component" value="Unassembled WGS sequence"/>
</dbReference>
<dbReference type="Gene3D" id="1.10.640.10">
    <property type="entry name" value="Haem peroxidase domain superfamily, animal type"/>
    <property type="match status" value="1"/>
</dbReference>
<evidence type="ECO:0000256" key="5">
    <source>
        <dbReference type="ARBA" id="ARBA00022737"/>
    </source>
</evidence>
<evidence type="ECO:0000256" key="7">
    <source>
        <dbReference type="ARBA" id="ARBA00023136"/>
    </source>
</evidence>
<dbReference type="InterPro" id="IPR037120">
    <property type="entry name" value="Haem_peroxidase_sf_animal"/>
</dbReference>
<dbReference type="PROSITE" id="PS00330">
    <property type="entry name" value="HEMOLYSIN_CALCIUM"/>
    <property type="match status" value="9"/>
</dbReference>
<dbReference type="Gene3D" id="2.60.40.2700">
    <property type="match status" value="1"/>
</dbReference>
<reference evidence="10" key="1">
    <citation type="submission" date="2018-09" db="EMBL/GenBank/DDBJ databases">
        <title>Paracoccus onubensis nov. sp. a moderate halophilic bacterium isolated from Gruta de las Maravillas (Aracena, Spain).</title>
        <authorList>
            <person name="Jurado V."/>
            <person name="Gutierrez-Patricio S."/>
            <person name="Gonzalez-Pimentel J.L."/>
            <person name="Miller A.Z."/>
            <person name="Laiz L."/>
            <person name="Saiz-Jimenez C."/>
        </authorList>
    </citation>
    <scope>NUCLEOTIDE SEQUENCE [LARGE SCALE GENOMIC DNA]</scope>
    <source>
        <strain evidence="10">DSM 26381</strain>
    </source>
</reference>
<dbReference type="RefSeq" id="WP_119898517.1">
    <property type="nucleotide sequence ID" value="NZ_QNRC01000030.1"/>
</dbReference>
<keyword evidence="10" id="KW-1185">Reference proteome</keyword>
<evidence type="ECO:0000256" key="3">
    <source>
        <dbReference type="ARBA" id="ARBA00022525"/>
    </source>
</evidence>
<feature type="compositionally biased region" description="Polar residues" evidence="8">
    <location>
        <begin position="1797"/>
        <end position="1818"/>
    </location>
</feature>
<dbReference type="CDD" id="cd09821">
    <property type="entry name" value="An_peroxidase_bacterial_2"/>
    <property type="match status" value="1"/>
</dbReference>
<dbReference type="PRINTS" id="PR00313">
    <property type="entry name" value="CABNDNGRPT"/>
</dbReference>
<evidence type="ECO:0000256" key="1">
    <source>
        <dbReference type="ARBA" id="ARBA00004370"/>
    </source>
</evidence>
<dbReference type="EMBL" id="QZEW01000049">
    <property type="protein sequence ID" value="RJL12325.1"/>
    <property type="molecule type" value="Genomic_DNA"/>
</dbReference>
<keyword evidence="6" id="KW-0843">Virulence</keyword>
<dbReference type="InterPro" id="IPR019791">
    <property type="entry name" value="Haem_peroxidase_animal"/>
</dbReference>
<gene>
    <name evidence="9" type="ORF">D3P05_12500</name>
</gene>
<dbReference type="InterPro" id="IPR003995">
    <property type="entry name" value="RTX_toxin_determinant-A"/>
</dbReference>
<dbReference type="InterPro" id="IPR018511">
    <property type="entry name" value="Hemolysin-typ_Ca-bd_CS"/>
</dbReference>
<keyword evidence="9" id="KW-0560">Oxidoreductase</keyword>
<dbReference type="PANTHER" id="PTHR38340">
    <property type="entry name" value="S-LAYER PROTEIN"/>
    <property type="match status" value="1"/>
</dbReference>
<dbReference type="InterPro" id="IPR001343">
    <property type="entry name" value="Hemolysn_Ca-bd"/>
</dbReference>
<dbReference type="GO" id="GO:0005509">
    <property type="term" value="F:calcium ion binding"/>
    <property type="evidence" value="ECO:0007669"/>
    <property type="project" value="InterPro"/>
</dbReference>
<dbReference type="SUPFAM" id="SSF51120">
    <property type="entry name" value="beta-Roll"/>
    <property type="match status" value="6"/>
</dbReference>
<dbReference type="GO" id="GO:0006979">
    <property type="term" value="P:response to oxidative stress"/>
    <property type="evidence" value="ECO:0007669"/>
    <property type="project" value="InterPro"/>
</dbReference>
<feature type="compositionally biased region" description="Acidic residues" evidence="8">
    <location>
        <begin position="1826"/>
        <end position="1844"/>
    </location>
</feature>
<protein>
    <submittedName>
        <fullName evidence="9">Heme peroxidase</fullName>
    </submittedName>
</protein>
<dbReference type="GO" id="GO:0090729">
    <property type="term" value="F:toxin activity"/>
    <property type="evidence" value="ECO:0007669"/>
    <property type="project" value="UniProtKB-KW"/>
</dbReference>
<dbReference type="OrthoDB" id="105077at2"/>
<dbReference type="SUPFAM" id="SSF48113">
    <property type="entry name" value="Heme-dependent peroxidases"/>
    <property type="match status" value="2"/>
</dbReference>
<organism evidence="9 10">
    <name type="scientific">Paracoccus siganidrum</name>
    <dbReference type="NCBI Taxonomy" id="1276757"/>
    <lineage>
        <taxon>Bacteria</taxon>
        <taxon>Pseudomonadati</taxon>
        <taxon>Pseudomonadota</taxon>
        <taxon>Alphaproteobacteria</taxon>
        <taxon>Rhodobacterales</taxon>
        <taxon>Paracoccaceae</taxon>
        <taxon>Paracoccus</taxon>
    </lineage>
</organism>
<dbReference type="Pfam" id="PF03098">
    <property type="entry name" value="An_peroxidase"/>
    <property type="match status" value="2"/>
</dbReference>
<sequence>MVTLIRHDLEFILKQIKIAEAHAAGTPLTELVDSPLLPYGLRTVDGSDNNLVPGRERWGASHEEFLRLTDPTWRNEADDALMFGTPENPMWLTNNDYTPGSPTSPGFQPGTVVDADPRLISNLIVDQTLDNPAAIAAALRHAGVEGADLTAAVQQVMDAHALVKGTIPGSPGQAVAQAQLDALLEDHGIEMDGPTILLPNQAPDEGLSASYNAWFTLFGQFFDHGLDLVQKGGNGTVYIPLQPDDPLYDPASPHTNFMAMTRATIGEGAANVTTPWVDQNQTYTSHPSHQVFLREYVRGPDGTVATGKLLEGARGMATWADVKAQALEMLGIELSDLDVFAVPLLRTDAYGKFIPDANGFAQVVTGLGPDGIPNTADDIVVSASVAADGTVTPVNPTEVGAVRIGNAFLDDIAHSAVPVQTLVPIIGSGGEPVFDDETGEQLMQLVLNPDADDVAGNPVATDSRGQNLEYDDELLDAHYITGDGRGNENIGLTAVHSVFHAEHNRLVDHIKQVILDTGDAAFIAEWRDADGNWNGERLFQTARFTTEMEYQHLVFEEFARKVQPDVDIFMVQPDVEINPAIFAEFAHVVYRFGHSMLNETVDQIHADGSTNHLTLFDAFLNPLAFGSDTMNHHQAAGAIVRGMTGQVGNEIDEFVTNVLRNQLVGIPLDLAAINIARGRDTGMPTLNEARQQFMDMAGGDSQLKPYDSWVDFAVNLKNPESIVNFIAAYGTHDLIAAEETVAGKRAAAMAIVFGTDQTVFEEGGPRVISAPADRLAFLNASGEFAARRGGLDDVDLWIGGLAEKKMPFGGMLGSTFAFIFELQMENLQHADRFYYLSRVQGLNLLTELENNSLASMVMRNTDLGATGFALPGDIFSTPDHVLYVDAAKQAQFGHEDPVHDNPTLEAISSLVERGANYIRYNGSDHTVIAGTEGNDTIIAGGGDDAVWGFGGDDRIEAGYGVDIVHGGDGDDIITNAGTDIGETDMLHGDAGNDVIHGGSGMALIFGGSGQDFLMTGPDGSEIRGGTGNDFIMGGNGPDMLFGNEGDDWIEGHGLFDYIAGDNGELFFNSTIIGHDVLNGGGGDTDYDADSGDDIMIAGEGIQKFIGMWGHDWVAFKGQQVPAVADMNFPVFDSLPLEVLRDRFSQVEALSGWIHDDILRGDDRSDEEGDEGLTFDPTPEGNFIHNELDQAGIDRIAGLDQIITPDMMRLGEYWADGSGTEKMIFTGGNILLGGGGSDLIEGRGGDDVIDGDAWLNVRISILNAAGTEIATAEGMSTVVTDLAGNVLHGGRTLDLLMLDRVYNPGQLQITREILWDDSGTDTAVYWDLFENYEVTRNANGSIRVEHVDETDGVIDPITNQNRVSDGIDTLYNIEVLQFGDVTINVSDLFNAPPVGQPLISDTTPTQGQALAVDLSGISDADGIDMATMSVQWQSFIGGLWVDIAGATGSSFTPGLAHVNTQLRVVARYTDGFGNAEEVVSSVTSPVGVHLVGNGTAEALSGTVGADIIEGRGGNDTISGLDGDDLLNGEGGNDLLLGGAGNDTLNGGAGNDTLEGGTGDDLLLGGGGNDTLLGGDGDDELHGEGGVDFLDGGAGNDLLTGGVGGDTLDGGAGNDTLVGGAGADVIRGGDGDDLVQWAVGDGRDTSDGGAGTDTVHVTGDESAETFHIWTLAEWRAAGVGNNNQVLNGNVPEDTEIIISRNGTNYAAVVAIMKSVEEVVITGMGGGDSFVVHGDFTGTSLSYSTITLEGGAGDDLVDISGLNSAHRVLFRSNGGQDTIIGQLREQDVIEMPGGDAGHSVTHNPDGTTTLTAEDGSVTFTGPSAPPPESDPDDTDPLGNDAGDDTPPDGDGAAAGLTLIGTGTADVLKGGDGDDIIQGGGGSDFLSGGAGRDMIFGGSGNDDIFGGAGADMLYGDGGDDRIFGGDGDDMITGGTGSDTVFGGEGDDLIVATKGDGDDVYYGDEGTDTLDMSQITANITADLGTGFMGRGSVSSKQTGNDTIWSIENIITGSGDDVITASAAVNVMDGGGGKDVFRFLSAQDADGDTIIGFAPGDRIDLSAMDADAGAAGKQAFTLVTGEAFTGRGQLMVVHETREDGDYTVVMGSTTGGDEADFRINLKGSHVLTVNDFNL</sequence>
<dbReference type="InterPro" id="IPR050557">
    <property type="entry name" value="RTX_toxin/Mannuronan_C5-epim"/>
</dbReference>
<dbReference type="GO" id="GO:0020037">
    <property type="term" value="F:heme binding"/>
    <property type="evidence" value="ECO:0007669"/>
    <property type="project" value="InterPro"/>
</dbReference>
<dbReference type="InterPro" id="IPR010255">
    <property type="entry name" value="Haem_peroxidase_sf"/>
</dbReference>
<evidence type="ECO:0000313" key="10">
    <source>
        <dbReference type="Proteomes" id="UP000283587"/>
    </source>
</evidence>
<evidence type="ECO:0000256" key="4">
    <source>
        <dbReference type="ARBA" id="ARBA00022656"/>
    </source>
</evidence>
<keyword evidence="4" id="KW-0800">Toxin</keyword>
<evidence type="ECO:0000256" key="6">
    <source>
        <dbReference type="ARBA" id="ARBA00023026"/>
    </source>
</evidence>